<dbReference type="PANTHER" id="PTHR43157">
    <property type="entry name" value="PHOSPHATIDYLINOSITOL-GLYCAN BIOSYNTHESIS CLASS F PROTEIN-RELATED"/>
    <property type="match status" value="1"/>
</dbReference>
<dbReference type="GO" id="GO:0016491">
    <property type="term" value="F:oxidoreductase activity"/>
    <property type="evidence" value="ECO:0007669"/>
    <property type="project" value="UniProtKB-KW"/>
</dbReference>
<reference evidence="3" key="2">
    <citation type="submission" date="2015-01" db="EMBL/GenBank/DDBJ databases">
        <title>Evolutionary Origins and Diversification of the Mycorrhizal Mutualists.</title>
        <authorList>
            <consortium name="DOE Joint Genome Institute"/>
            <consortium name="Mycorrhizal Genomics Consortium"/>
            <person name="Kohler A."/>
            <person name="Kuo A."/>
            <person name="Nagy L.G."/>
            <person name="Floudas D."/>
            <person name="Copeland A."/>
            <person name="Barry K.W."/>
            <person name="Cichocki N."/>
            <person name="Veneault-Fourrey C."/>
            <person name="LaButti K."/>
            <person name="Lindquist E.A."/>
            <person name="Lipzen A."/>
            <person name="Lundell T."/>
            <person name="Morin E."/>
            <person name="Murat C."/>
            <person name="Riley R."/>
            <person name="Ohm R."/>
            <person name="Sun H."/>
            <person name="Tunlid A."/>
            <person name="Henrissat B."/>
            <person name="Grigoriev I.V."/>
            <person name="Hibbett D.S."/>
            <person name="Martin F."/>
        </authorList>
    </citation>
    <scope>NUCLEOTIDE SEQUENCE [LARGE SCALE GENOMIC DNA]</scope>
    <source>
        <strain evidence="3">Zn</strain>
    </source>
</reference>
<name>A0A0C3D6C5_OIDMZ</name>
<evidence type="ECO:0000313" key="3">
    <source>
        <dbReference type="Proteomes" id="UP000054321"/>
    </source>
</evidence>
<reference evidence="2 3" key="1">
    <citation type="submission" date="2014-04" db="EMBL/GenBank/DDBJ databases">
        <authorList>
            <consortium name="DOE Joint Genome Institute"/>
            <person name="Kuo A."/>
            <person name="Martino E."/>
            <person name="Perotto S."/>
            <person name="Kohler A."/>
            <person name="Nagy L.G."/>
            <person name="Floudas D."/>
            <person name="Copeland A."/>
            <person name="Barry K.W."/>
            <person name="Cichocki N."/>
            <person name="Veneault-Fourrey C."/>
            <person name="LaButti K."/>
            <person name="Lindquist E.A."/>
            <person name="Lipzen A."/>
            <person name="Lundell T."/>
            <person name="Morin E."/>
            <person name="Murat C."/>
            <person name="Sun H."/>
            <person name="Tunlid A."/>
            <person name="Henrissat B."/>
            <person name="Grigoriev I.V."/>
            <person name="Hibbett D.S."/>
            <person name="Martin F."/>
            <person name="Nordberg H.P."/>
            <person name="Cantor M.N."/>
            <person name="Hua S.X."/>
        </authorList>
    </citation>
    <scope>NUCLEOTIDE SEQUENCE [LARGE SCALE GENOMIC DNA]</scope>
    <source>
        <strain evidence="2 3">Zn</strain>
    </source>
</reference>
<dbReference type="HOGENOM" id="CLU_010194_44_4_1"/>
<evidence type="ECO:0008006" key="4">
    <source>
        <dbReference type="Google" id="ProtNLM"/>
    </source>
</evidence>
<dbReference type="SUPFAM" id="SSF51735">
    <property type="entry name" value="NAD(P)-binding Rossmann-fold domains"/>
    <property type="match status" value="1"/>
</dbReference>
<gene>
    <name evidence="2" type="ORF">OIDMADRAFT_99354</name>
</gene>
<keyword evidence="1" id="KW-0560">Oxidoreductase</keyword>
<dbReference type="PANTHER" id="PTHR43157:SF61">
    <property type="entry name" value="DEHYDROGENASE_REDUCTASE FAMILY PROTEIN, PUTATIVE (AFU_ORTHOLOGUE AFUA_3G01250)-RELATED"/>
    <property type="match status" value="1"/>
</dbReference>
<sequence>MSAAAATAHQPHNLPLLATVETCSGGTYIVTGANTGLGFETAKQLVALGAAKVILGVRNVKAGETAKTKIEVATGRSDVAEAWALDLTSYDSVKAFAKKAVTELDRIDALIENAGVAAYQRVMAEGHVIDVTVNVLSTLLLGVLLLPKMSESAQRFRILPHIVVVTSHVCFDNETEWNKIKDDPLVKIDSEEVAVMEIYPLSKLLEIMAVRYLASLIPVSRTGVVVNLVSPGLCKTDLARNGAPAFREFLTSLLDQFGRTAVDGSRPLLHAAIAGKESHGCVLQHCEIDEDSVPSWISDEAGKKSQKVAWETIASELETIEPGCVKKVL</sequence>
<dbReference type="InParanoid" id="A0A0C3D6C5"/>
<evidence type="ECO:0000256" key="1">
    <source>
        <dbReference type="ARBA" id="ARBA00023002"/>
    </source>
</evidence>
<protein>
    <recommendedName>
        <fullName evidence="4">Ketoreductase (KR) domain-containing protein</fullName>
    </recommendedName>
</protein>
<dbReference type="AlphaFoldDB" id="A0A0C3D6C5"/>
<dbReference type="Gene3D" id="3.40.50.720">
    <property type="entry name" value="NAD(P)-binding Rossmann-like Domain"/>
    <property type="match status" value="1"/>
</dbReference>
<dbReference type="InterPro" id="IPR002347">
    <property type="entry name" value="SDR_fam"/>
</dbReference>
<accession>A0A0C3D6C5</accession>
<dbReference type="Pfam" id="PF00106">
    <property type="entry name" value="adh_short"/>
    <property type="match status" value="1"/>
</dbReference>
<dbReference type="STRING" id="913774.A0A0C3D6C5"/>
<dbReference type="PRINTS" id="PR00081">
    <property type="entry name" value="GDHRDH"/>
</dbReference>
<evidence type="ECO:0000313" key="2">
    <source>
        <dbReference type="EMBL" id="KIN06879.1"/>
    </source>
</evidence>
<dbReference type="Proteomes" id="UP000054321">
    <property type="component" value="Unassembled WGS sequence"/>
</dbReference>
<dbReference type="EMBL" id="KN832870">
    <property type="protein sequence ID" value="KIN06879.1"/>
    <property type="molecule type" value="Genomic_DNA"/>
</dbReference>
<organism evidence="2 3">
    <name type="scientific">Oidiodendron maius (strain Zn)</name>
    <dbReference type="NCBI Taxonomy" id="913774"/>
    <lineage>
        <taxon>Eukaryota</taxon>
        <taxon>Fungi</taxon>
        <taxon>Dikarya</taxon>
        <taxon>Ascomycota</taxon>
        <taxon>Pezizomycotina</taxon>
        <taxon>Leotiomycetes</taxon>
        <taxon>Leotiomycetes incertae sedis</taxon>
        <taxon>Myxotrichaceae</taxon>
        <taxon>Oidiodendron</taxon>
    </lineage>
</organism>
<proteinExistence type="predicted"/>
<dbReference type="OrthoDB" id="542013at2759"/>
<dbReference type="InterPro" id="IPR036291">
    <property type="entry name" value="NAD(P)-bd_dom_sf"/>
</dbReference>
<keyword evidence="3" id="KW-1185">Reference proteome</keyword>